<keyword evidence="2" id="KW-0548">Nucleotidyltransferase</keyword>
<keyword evidence="2" id="KW-0808">Transferase</keyword>
<sequence length="149" mass="16463">MGKLIVKKRVGCGGVLMILIDLMGLLIRKDDLIILIAVLMIMVMGLPICEDELMILVGVLMIGVKGLLIGEEAEPFCSRLFGVGVDLTKMEVVASSLKCSHDSIAFLYPGLFVGKNMKYCDGWLNVIRRVQDSLSSWKSRSFQLEVDLL</sequence>
<proteinExistence type="predicted"/>
<organism evidence="2">
    <name type="scientific">Tanacetum cinerariifolium</name>
    <name type="common">Dalmatian daisy</name>
    <name type="synonym">Chrysanthemum cinerariifolium</name>
    <dbReference type="NCBI Taxonomy" id="118510"/>
    <lineage>
        <taxon>Eukaryota</taxon>
        <taxon>Viridiplantae</taxon>
        <taxon>Streptophyta</taxon>
        <taxon>Embryophyta</taxon>
        <taxon>Tracheophyta</taxon>
        <taxon>Spermatophyta</taxon>
        <taxon>Magnoliopsida</taxon>
        <taxon>eudicotyledons</taxon>
        <taxon>Gunneridae</taxon>
        <taxon>Pentapetalae</taxon>
        <taxon>asterids</taxon>
        <taxon>campanulids</taxon>
        <taxon>Asterales</taxon>
        <taxon>Asteraceae</taxon>
        <taxon>Asteroideae</taxon>
        <taxon>Anthemideae</taxon>
        <taxon>Anthemidinae</taxon>
        <taxon>Tanacetum</taxon>
    </lineage>
</organism>
<comment type="caution">
    <text evidence="2">The sequence shown here is derived from an EMBL/GenBank/DDBJ whole genome shotgun (WGS) entry which is preliminary data.</text>
</comment>
<keyword evidence="1" id="KW-0472">Membrane</keyword>
<accession>A0A6L2MQI8</accession>
<evidence type="ECO:0000256" key="1">
    <source>
        <dbReference type="SAM" id="Phobius"/>
    </source>
</evidence>
<reference evidence="2" key="1">
    <citation type="journal article" date="2019" name="Sci. Rep.">
        <title>Draft genome of Tanacetum cinerariifolium, the natural source of mosquito coil.</title>
        <authorList>
            <person name="Yamashiro T."/>
            <person name="Shiraishi A."/>
            <person name="Satake H."/>
            <person name="Nakayama K."/>
        </authorList>
    </citation>
    <scope>NUCLEOTIDE SEQUENCE</scope>
</reference>
<evidence type="ECO:0000313" key="2">
    <source>
        <dbReference type="EMBL" id="GEU76010.1"/>
    </source>
</evidence>
<name>A0A6L2MQI8_TANCI</name>
<keyword evidence="1" id="KW-0812">Transmembrane</keyword>
<feature type="transmembrane region" description="Helical" evidence="1">
    <location>
        <begin position="32"/>
        <end position="48"/>
    </location>
</feature>
<dbReference type="EMBL" id="BKCJ010007194">
    <property type="protein sequence ID" value="GEU76010.1"/>
    <property type="molecule type" value="Genomic_DNA"/>
</dbReference>
<feature type="transmembrane region" description="Helical" evidence="1">
    <location>
        <begin position="54"/>
        <end position="70"/>
    </location>
</feature>
<dbReference type="GO" id="GO:0003964">
    <property type="term" value="F:RNA-directed DNA polymerase activity"/>
    <property type="evidence" value="ECO:0007669"/>
    <property type="project" value="UniProtKB-KW"/>
</dbReference>
<gene>
    <name evidence="2" type="ORF">Tci_047988</name>
</gene>
<dbReference type="AlphaFoldDB" id="A0A6L2MQI8"/>
<protein>
    <submittedName>
        <fullName evidence="2">RNA-directed DNA polymerase, eukaryota, reverse transcriptase zinc-binding domain protein</fullName>
    </submittedName>
</protein>
<keyword evidence="2" id="KW-0695">RNA-directed DNA polymerase</keyword>
<keyword evidence="1" id="KW-1133">Transmembrane helix</keyword>